<dbReference type="NCBIfam" id="TIGR01879">
    <property type="entry name" value="hydantase"/>
    <property type="match status" value="1"/>
</dbReference>
<proteinExistence type="inferred from homology"/>
<dbReference type="KEGG" id="min:Minf_0624"/>
<dbReference type="SUPFAM" id="SSF53187">
    <property type="entry name" value="Zn-dependent exopeptidases"/>
    <property type="match status" value="1"/>
</dbReference>
<feature type="binding site" evidence="3">
    <location>
        <position position="88"/>
    </location>
    <ligand>
        <name>Zn(2+)</name>
        <dbReference type="ChEBI" id="CHEBI:29105"/>
        <label>1</label>
    </ligand>
</feature>
<sequence length="412" mass="45138">MNLNPKRTIAALRELQALTEDEKGAQRVAFSPPWIKARNWFLNQLRDLPCLVQMDEAANLWITFKGQSQKELWIGGHLDSVPGGGWLDGAFDLLAGLEVLRNYCSASSPPLTLCLVDWADEEGTRFGRSLFGSSAVSGSLQEEEIFSLRDRSGILLSDVLKDYGLDPEKVLDASKRKTHAAAYLEVHIEQGAVLENLSLPLGAVIGTAGVERHRLVFTGMANHSGSTPMAFRKDALVGASRLVLFLREVAKSHNGVATAGCCEVEPGLPTAIPGSCRLTVDLRHLDKTNLQKMWRETLRKAQLIAREEGLALGCETLLQVDPVSFHPQLVELCKESILEVFPAVHTMGSGPLHDGTEIAKAGIPSAMMFVQSKGGISHSPKEDSSIEHLELAVIALEKWVKKTIDWILRNNR</sequence>
<dbReference type="RefSeq" id="WP_012462961.1">
    <property type="nucleotide sequence ID" value="NC_010794.1"/>
</dbReference>
<dbReference type="InterPro" id="IPR036264">
    <property type="entry name" value="Bact_exopeptidase_dim_dom"/>
</dbReference>
<feature type="binding site" evidence="3">
    <location>
        <position position="77"/>
    </location>
    <ligand>
        <name>Zn(2+)</name>
        <dbReference type="ChEBI" id="CHEBI:29105"/>
        <label>1</label>
    </ligand>
</feature>
<dbReference type="Gene3D" id="3.30.70.360">
    <property type="match status" value="1"/>
</dbReference>
<gene>
    <name evidence="4" type="primary">argE</name>
    <name evidence="4" type="ordered locus">Minf_0624</name>
</gene>
<protein>
    <submittedName>
        <fullName evidence="4">Acetylornithine deacetylase/Succinyl-diaminopimelate desuccinylase or related deacylase</fullName>
    </submittedName>
</protein>
<reference evidence="4 5" key="1">
    <citation type="journal article" date="2008" name="Biol. Direct">
        <title>Complete genome sequence of the extremely acidophilic methanotroph isolate V4, Methylacidiphilum infernorum, a representative of the bacterial phylum Verrucomicrobia.</title>
        <authorList>
            <person name="Hou S."/>
            <person name="Makarova K.S."/>
            <person name="Saw J.H."/>
            <person name="Senin P."/>
            <person name="Ly B.V."/>
            <person name="Zhou Z."/>
            <person name="Ren Y."/>
            <person name="Wang J."/>
            <person name="Galperin M.Y."/>
            <person name="Omelchenko M.V."/>
            <person name="Wolf Y.I."/>
            <person name="Yutin N."/>
            <person name="Koonin E.V."/>
            <person name="Stott M.B."/>
            <person name="Mountain B.W."/>
            <person name="Crowe M.A."/>
            <person name="Smirnova A.V."/>
            <person name="Dunfield P.F."/>
            <person name="Feng L."/>
            <person name="Wang L."/>
            <person name="Alam M."/>
        </authorList>
    </citation>
    <scope>NUCLEOTIDE SEQUENCE [LARGE SCALE GENOMIC DNA]</scope>
    <source>
        <strain evidence="5">Isolate V4</strain>
    </source>
</reference>
<evidence type="ECO:0000313" key="4">
    <source>
        <dbReference type="EMBL" id="ACD82679.1"/>
    </source>
</evidence>
<evidence type="ECO:0000256" key="2">
    <source>
        <dbReference type="ARBA" id="ARBA00022801"/>
    </source>
</evidence>
<dbReference type="OrthoDB" id="9808195at2"/>
<feature type="binding site" evidence="3">
    <location>
        <position position="378"/>
    </location>
    <ligand>
        <name>Zn(2+)</name>
        <dbReference type="ChEBI" id="CHEBI:29105"/>
        <label>2</label>
    </ligand>
</feature>
<keyword evidence="2" id="KW-0378">Hydrolase</keyword>
<dbReference type="AlphaFoldDB" id="B3E018"/>
<dbReference type="eggNOG" id="COG0624">
    <property type="taxonomic scope" value="Bacteria"/>
</dbReference>
<dbReference type="GO" id="GO:0016813">
    <property type="term" value="F:hydrolase activity, acting on carbon-nitrogen (but not peptide) bonds, in linear amidines"/>
    <property type="evidence" value="ECO:0007669"/>
    <property type="project" value="InterPro"/>
</dbReference>
<evidence type="ECO:0000256" key="3">
    <source>
        <dbReference type="PIRSR" id="PIRSR001235-1"/>
    </source>
</evidence>
<evidence type="ECO:0000313" key="5">
    <source>
        <dbReference type="Proteomes" id="UP000009149"/>
    </source>
</evidence>
<feature type="binding site" evidence="3">
    <location>
        <position position="122"/>
    </location>
    <ligand>
        <name>Zn(2+)</name>
        <dbReference type="ChEBI" id="CHEBI:29105"/>
        <label>2</label>
    </ligand>
</feature>
<dbReference type="EMBL" id="CP000975">
    <property type="protein sequence ID" value="ACD82679.1"/>
    <property type="molecule type" value="Genomic_DNA"/>
</dbReference>
<feature type="binding site" evidence="3">
    <location>
        <position position="88"/>
    </location>
    <ligand>
        <name>Zn(2+)</name>
        <dbReference type="ChEBI" id="CHEBI:29105"/>
        <label>2</label>
    </ligand>
</feature>
<dbReference type="SUPFAM" id="SSF55031">
    <property type="entry name" value="Bacterial exopeptidase dimerisation domain"/>
    <property type="match status" value="1"/>
</dbReference>
<organism evidence="4 5">
    <name type="scientific">Methylacidiphilum infernorum (isolate V4)</name>
    <name type="common">Methylokorus infernorum (strain V4)</name>
    <dbReference type="NCBI Taxonomy" id="481448"/>
    <lineage>
        <taxon>Bacteria</taxon>
        <taxon>Pseudomonadati</taxon>
        <taxon>Verrucomicrobiota</taxon>
        <taxon>Methylacidiphilae</taxon>
        <taxon>Methylacidiphilales</taxon>
        <taxon>Methylacidiphilaceae</taxon>
        <taxon>Methylacidiphilum (ex Ratnadevi et al. 2023)</taxon>
    </lineage>
</organism>
<dbReference type="Pfam" id="PF01546">
    <property type="entry name" value="Peptidase_M20"/>
    <property type="match status" value="1"/>
</dbReference>
<dbReference type="STRING" id="481448.Minf_0624"/>
<keyword evidence="3" id="KW-0862">Zinc</keyword>
<accession>B3E018</accession>
<dbReference type="InterPro" id="IPR010158">
    <property type="entry name" value="Amidase_Cbmase"/>
</dbReference>
<dbReference type="HOGENOM" id="CLU_024588_6_1_0"/>
<keyword evidence="3" id="KW-0479">Metal-binding</keyword>
<comment type="similarity">
    <text evidence="1">Belongs to the peptidase M20 family.</text>
</comment>
<comment type="cofactor">
    <cofactor evidence="3">
        <name>Zn(2+)</name>
        <dbReference type="ChEBI" id="CHEBI:29105"/>
    </cofactor>
    <text evidence="3">Binds 2 Zn(2+) ions per subunit.</text>
</comment>
<dbReference type="Gene3D" id="3.40.630.10">
    <property type="entry name" value="Zn peptidases"/>
    <property type="match status" value="1"/>
</dbReference>
<dbReference type="PANTHER" id="PTHR32494:SF5">
    <property type="entry name" value="ALLANTOATE AMIDOHYDROLASE"/>
    <property type="match status" value="1"/>
</dbReference>
<dbReference type="PANTHER" id="PTHR32494">
    <property type="entry name" value="ALLANTOATE DEIMINASE-RELATED"/>
    <property type="match status" value="1"/>
</dbReference>
<dbReference type="GO" id="GO:0046872">
    <property type="term" value="F:metal ion binding"/>
    <property type="evidence" value="ECO:0007669"/>
    <property type="project" value="UniProtKB-KW"/>
</dbReference>
<evidence type="ECO:0000256" key="1">
    <source>
        <dbReference type="ARBA" id="ARBA00006153"/>
    </source>
</evidence>
<feature type="binding site" evidence="3">
    <location>
        <position position="187"/>
    </location>
    <ligand>
        <name>Zn(2+)</name>
        <dbReference type="ChEBI" id="CHEBI:29105"/>
        <label>1</label>
    </ligand>
</feature>
<name>B3E018_METI4</name>
<dbReference type="PIRSF" id="PIRSF001235">
    <property type="entry name" value="Amidase_carbamoylase"/>
    <property type="match status" value="1"/>
</dbReference>
<dbReference type="Proteomes" id="UP000009149">
    <property type="component" value="Chromosome"/>
</dbReference>
<dbReference type="InterPro" id="IPR002933">
    <property type="entry name" value="Peptidase_M20"/>
</dbReference>